<evidence type="ECO:0000256" key="1">
    <source>
        <dbReference type="SAM" id="MobiDB-lite"/>
    </source>
</evidence>
<sequence>MGSTRGNQRLVTSACALVALSGPDPTERICPLTAALLADYKLPLSTHILILPPDRAPRLTSLGAHCWSSWHPNEISNFPPNSHSRNHPHYASSLTKAQAASGHNYHPSASSLNGPSPQWGYPYW</sequence>
<evidence type="ECO:0000313" key="4">
    <source>
        <dbReference type="Proteomes" id="UP000235388"/>
    </source>
</evidence>
<protein>
    <submittedName>
        <fullName evidence="2">Uncharacterized protein</fullName>
    </submittedName>
</protein>
<accession>A0A2N5RWM5</accession>
<dbReference type="EMBL" id="PGCJ01000527">
    <property type="protein sequence ID" value="PLW26695.1"/>
    <property type="molecule type" value="Genomic_DNA"/>
</dbReference>
<dbReference type="AlphaFoldDB" id="A0A2N5RWM5"/>
<gene>
    <name evidence="3" type="ORF">PCANC_18589</name>
    <name evidence="2" type="ORF">PCANC_25124</name>
</gene>
<dbReference type="Proteomes" id="UP000235388">
    <property type="component" value="Unassembled WGS sequence"/>
</dbReference>
<organism evidence="2 4">
    <name type="scientific">Puccinia coronata f. sp. avenae</name>
    <dbReference type="NCBI Taxonomy" id="200324"/>
    <lineage>
        <taxon>Eukaryota</taxon>
        <taxon>Fungi</taxon>
        <taxon>Dikarya</taxon>
        <taxon>Basidiomycota</taxon>
        <taxon>Pucciniomycotina</taxon>
        <taxon>Pucciniomycetes</taxon>
        <taxon>Pucciniales</taxon>
        <taxon>Pucciniaceae</taxon>
        <taxon>Puccinia</taxon>
    </lineage>
</organism>
<comment type="caution">
    <text evidence="2">The sequence shown here is derived from an EMBL/GenBank/DDBJ whole genome shotgun (WGS) entry which is preliminary data.</text>
</comment>
<proteinExistence type="predicted"/>
<evidence type="ECO:0000313" key="3">
    <source>
        <dbReference type="EMBL" id="PLW26695.1"/>
    </source>
</evidence>
<evidence type="ECO:0000313" key="2">
    <source>
        <dbReference type="EMBL" id="PLW05405.1"/>
    </source>
</evidence>
<feature type="region of interest" description="Disordered" evidence="1">
    <location>
        <begin position="78"/>
        <end position="113"/>
    </location>
</feature>
<reference evidence="2 4" key="1">
    <citation type="submission" date="2017-11" db="EMBL/GenBank/DDBJ databases">
        <title>De novo assembly and phasing of dikaryotic genomes from two isolates of Puccinia coronata f. sp. avenae, the causal agent of oat crown rust.</title>
        <authorList>
            <person name="Miller M.E."/>
            <person name="Zhang Y."/>
            <person name="Omidvar V."/>
            <person name="Sperschneider J."/>
            <person name="Schwessinger B."/>
            <person name="Raley C."/>
            <person name="Palmer J.M."/>
            <person name="Garnica D."/>
            <person name="Upadhyaya N."/>
            <person name="Rathjen J."/>
            <person name="Taylor J.M."/>
            <person name="Park R.F."/>
            <person name="Dodds P.N."/>
            <person name="Hirsch C.D."/>
            <person name="Kianian S.F."/>
            <person name="Figueroa M."/>
        </authorList>
    </citation>
    <scope>NUCLEOTIDE SEQUENCE [LARGE SCALE GENOMIC DNA]</scope>
    <source>
        <strain evidence="2">12NC29</strain>
    </source>
</reference>
<dbReference type="EMBL" id="PGCJ01001444">
    <property type="protein sequence ID" value="PLW05405.1"/>
    <property type="molecule type" value="Genomic_DNA"/>
</dbReference>
<keyword evidence="4" id="KW-1185">Reference proteome</keyword>
<name>A0A2N5RWM5_9BASI</name>